<feature type="domain" description="HTH cro/C1-type" evidence="1">
    <location>
        <begin position="26"/>
        <end position="76"/>
    </location>
</feature>
<protein>
    <recommendedName>
        <fullName evidence="1">HTH cro/C1-type domain-containing protein</fullName>
    </recommendedName>
</protein>
<dbReference type="OrthoDB" id="5290839at2"/>
<dbReference type="Pfam" id="PF01381">
    <property type="entry name" value="HTH_3"/>
    <property type="match status" value="1"/>
</dbReference>
<dbReference type="InterPro" id="IPR001387">
    <property type="entry name" value="Cro/C1-type_HTH"/>
</dbReference>
<dbReference type="InterPro" id="IPR011873">
    <property type="entry name" value="CHP02147"/>
</dbReference>
<name>M4VQH4_9BACT</name>
<dbReference type="AlphaFoldDB" id="M4VQH4"/>
<dbReference type="eggNOG" id="COG3093">
    <property type="taxonomic scope" value="Bacteria"/>
</dbReference>
<dbReference type="Pfam" id="PF14394">
    <property type="entry name" value="DUF4423"/>
    <property type="match status" value="1"/>
</dbReference>
<dbReference type="InterPro" id="IPR010982">
    <property type="entry name" value="Lambda_DNA-bd_dom_sf"/>
</dbReference>
<dbReference type="NCBIfam" id="TIGR02147">
    <property type="entry name" value="Fsuc_second"/>
    <property type="match status" value="1"/>
</dbReference>
<dbReference type="InterPro" id="IPR025537">
    <property type="entry name" value="DUF4423"/>
</dbReference>
<organism evidence="2 3">
    <name type="scientific">Pseudobdellovibrio exovorus JSS</name>
    <dbReference type="NCBI Taxonomy" id="1184267"/>
    <lineage>
        <taxon>Bacteria</taxon>
        <taxon>Pseudomonadati</taxon>
        <taxon>Bdellovibrionota</taxon>
        <taxon>Bdellovibrionia</taxon>
        <taxon>Bdellovibrionales</taxon>
        <taxon>Pseudobdellovibrionaceae</taxon>
        <taxon>Pseudobdellovibrio</taxon>
    </lineage>
</organism>
<dbReference type="PROSITE" id="PS50943">
    <property type="entry name" value="HTH_CROC1"/>
    <property type="match status" value="1"/>
</dbReference>
<sequence>MPSIYNYTDFKAFLIDEMQERSLRNKRYSLRAFARDLNFSNSRLSYILNKSAGISLDTARKMAKSLGLSDMEREYFVNIVQANYGRSKKLRVAAAERVNSQIKRRNFKLFKTNFSGLLSEWYYMPLMELVILKKAKSLKSLSAILGVKEVVVKKALRQLVDNGYLLQKNDDTYEKVNEFLKIDSFTPSEQIRNFHKQIIKRSASEIERQQIANRKYMSAVFGFKKDQLQEARQEIERMQMEFMQKFAVSDSADSVYCVSMQFFELTEGQNPN</sequence>
<dbReference type="Proteomes" id="UP000012040">
    <property type="component" value="Chromosome"/>
</dbReference>
<dbReference type="EMBL" id="CP003537">
    <property type="protein sequence ID" value="AGH95409.1"/>
    <property type="molecule type" value="Genomic_DNA"/>
</dbReference>
<proteinExistence type="predicted"/>
<accession>M4VQH4</accession>
<dbReference type="GO" id="GO:0003677">
    <property type="term" value="F:DNA binding"/>
    <property type="evidence" value="ECO:0007669"/>
    <property type="project" value="InterPro"/>
</dbReference>
<reference evidence="2 3" key="1">
    <citation type="journal article" date="2013" name="ISME J.">
        <title>By their genes ye shall know them: genomic signatures of predatory bacteria.</title>
        <authorList>
            <person name="Pasternak Z."/>
            <person name="Pietrokovski S."/>
            <person name="Rotem O."/>
            <person name="Gophna U."/>
            <person name="Lurie-Weinberger M.N."/>
            <person name="Jurkevitch E."/>
        </authorList>
    </citation>
    <scope>NUCLEOTIDE SEQUENCE [LARGE SCALE GENOMIC DNA]</scope>
    <source>
        <strain evidence="2 3">JSS</strain>
    </source>
</reference>
<dbReference type="SUPFAM" id="SSF47413">
    <property type="entry name" value="lambda repressor-like DNA-binding domains"/>
    <property type="match status" value="1"/>
</dbReference>
<dbReference type="KEGG" id="bex:A11Q_1193"/>
<evidence type="ECO:0000313" key="3">
    <source>
        <dbReference type="Proteomes" id="UP000012040"/>
    </source>
</evidence>
<dbReference type="STRING" id="1184267.A11Q_1193"/>
<dbReference type="Gene3D" id="1.10.260.40">
    <property type="entry name" value="lambda repressor-like DNA-binding domains"/>
    <property type="match status" value="1"/>
</dbReference>
<gene>
    <name evidence="2" type="ORF">A11Q_1193</name>
</gene>
<dbReference type="RefSeq" id="WP_015469899.1">
    <property type="nucleotide sequence ID" value="NC_020813.1"/>
</dbReference>
<evidence type="ECO:0000259" key="1">
    <source>
        <dbReference type="PROSITE" id="PS50943"/>
    </source>
</evidence>
<evidence type="ECO:0000313" key="2">
    <source>
        <dbReference type="EMBL" id="AGH95409.1"/>
    </source>
</evidence>
<dbReference type="PATRIC" id="fig|1184267.3.peg.1208"/>
<dbReference type="HOGENOM" id="CLU_1044528_0_0_7"/>
<keyword evidence="3" id="KW-1185">Reference proteome</keyword>
<dbReference type="SMART" id="SM00530">
    <property type="entry name" value="HTH_XRE"/>
    <property type="match status" value="1"/>
</dbReference>